<dbReference type="Proteomes" id="UP000060043">
    <property type="component" value="Chromosome"/>
</dbReference>
<feature type="transmembrane region" description="Helical" evidence="6">
    <location>
        <begin position="94"/>
        <end position="111"/>
    </location>
</feature>
<dbReference type="AlphaFoldDB" id="A0A0U3GUK4"/>
<evidence type="ECO:0000313" key="8">
    <source>
        <dbReference type="EMBL" id="ALU28678.1"/>
    </source>
</evidence>
<evidence type="ECO:0000256" key="5">
    <source>
        <dbReference type="ARBA" id="ARBA00023136"/>
    </source>
</evidence>
<evidence type="ECO:0000256" key="4">
    <source>
        <dbReference type="ARBA" id="ARBA00022989"/>
    </source>
</evidence>
<reference evidence="10 11" key="1">
    <citation type="submission" date="2015-12" db="EMBL/GenBank/DDBJ databases">
        <title>A stable core within a dynamic pangenome in Sulfolobus acidocaldarius.</title>
        <authorList>
            <person name="Anderson R."/>
            <person name="Kouris A."/>
            <person name="Seward C."/>
            <person name="Campbell K."/>
            <person name="Whitaker R."/>
        </authorList>
    </citation>
    <scope>NUCLEOTIDE SEQUENCE [LARGE SCALE GENOMIC DNA]</scope>
    <source>
        <strain evidence="8 11">GG12-C01-09</strain>
        <strain evidence="9 10">NG05B_CO5_07</strain>
    </source>
</reference>
<dbReference type="InterPro" id="IPR052053">
    <property type="entry name" value="IM_YidH-like"/>
</dbReference>
<dbReference type="Proteomes" id="UP000065473">
    <property type="component" value="Chromosome"/>
</dbReference>
<feature type="transmembrane region" description="Helical" evidence="6">
    <location>
        <begin position="51"/>
        <end position="74"/>
    </location>
</feature>
<evidence type="ECO:0000313" key="11">
    <source>
        <dbReference type="Proteomes" id="UP000065473"/>
    </source>
</evidence>
<keyword evidence="2" id="KW-1003">Cell membrane</keyword>
<evidence type="ECO:0000313" key="9">
    <source>
        <dbReference type="EMBL" id="ALU31395.1"/>
    </source>
</evidence>
<proteinExistence type="predicted"/>
<dbReference type="EMBL" id="CP013694">
    <property type="protein sequence ID" value="ALU28678.1"/>
    <property type="molecule type" value="Genomic_DNA"/>
</dbReference>
<evidence type="ECO:0000256" key="3">
    <source>
        <dbReference type="ARBA" id="ARBA00022692"/>
    </source>
</evidence>
<dbReference type="RefSeq" id="WP_011277947.1">
    <property type="nucleotide sequence ID" value="NZ_BHWZ01000002.1"/>
</dbReference>
<dbReference type="GeneID" id="14551599"/>
<organism evidence="8 11">
    <name type="scientific">Sulfolobus acidocaldarius</name>
    <dbReference type="NCBI Taxonomy" id="2285"/>
    <lineage>
        <taxon>Archaea</taxon>
        <taxon>Thermoproteota</taxon>
        <taxon>Thermoprotei</taxon>
        <taxon>Sulfolobales</taxon>
        <taxon>Sulfolobaceae</taxon>
        <taxon>Sulfolobus</taxon>
    </lineage>
</organism>
<protein>
    <recommendedName>
        <fullName evidence="7">DUF202 domain-containing protein</fullName>
    </recommendedName>
</protein>
<feature type="domain" description="DUF202" evidence="7">
    <location>
        <begin position="7"/>
        <end position="78"/>
    </location>
</feature>
<keyword evidence="3 6" id="KW-0812">Transmembrane</keyword>
<evidence type="ECO:0000259" key="7">
    <source>
        <dbReference type="Pfam" id="PF02656"/>
    </source>
</evidence>
<dbReference type="GO" id="GO:0005886">
    <property type="term" value="C:plasma membrane"/>
    <property type="evidence" value="ECO:0007669"/>
    <property type="project" value="UniProtKB-SubCell"/>
</dbReference>
<accession>A0A0U3GUK4</accession>
<dbReference type="OMA" id="WIRTSIG"/>
<name>A0A0U3GUK4_9CREN</name>
<dbReference type="PANTHER" id="PTHR34187">
    <property type="entry name" value="FGR18P"/>
    <property type="match status" value="1"/>
</dbReference>
<evidence type="ECO:0000256" key="1">
    <source>
        <dbReference type="ARBA" id="ARBA00004651"/>
    </source>
</evidence>
<dbReference type="InterPro" id="IPR003807">
    <property type="entry name" value="DUF202"/>
</dbReference>
<evidence type="ECO:0000256" key="6">
    <source>
        <dbReference type="SAM" id="Phobius"/>
    </source>
</evidence>
<evidence type="ECO:0000313" key="10">
    <source>
        <dbReference type="Proteomes" id="UP000060043"/>
    </source>
</evidence>
<dbReference type="PaxDb" id="1435377-SUSAZ_05090"/>
<dbReference type="OrthoDB" id="57223at2157"/>
<gene>
    <name evidence="8" type="ORF">ATY89_01030</name>
    <name evidence="9" type="ORF">ATZ20_04065</name>
</gene>
<sequence length="112" mass="12405">MTSSPSDHLANERTFLAWIRTGIALIGFGFVIARFALFLEVLRGGRTTGSSVIYGEIMIVLGGIMIAYGTYNYLRNERDLKNNTFTPRTTENTIFATFVLLIAIILALIIIA</sequence>
<keyword evidence="5 6" id="KW-0472">Membrane</keyword>
<dbReference type="Pfam" id="PF02656">
    <property type="entry name" value="DUF202"/>
    <property type="match status" value="1"/>
</dbReference>
<keyword evidence="4 6" id="KW-1133">Transmembrane helix</keyword>
<dbReference type="EMBL" id="CP013695">
    <property type="protein sequence ID" value="ALU31395.1"/>
    <property type="molecule type" value="Genomic_DNA"/>
</dbReference>
<dbReference type="PANTHER" id="PTHR34187:SF2">
    <property type="entry name" value="DUF202 DOMAIN-CONTAINING PROTEIN"/>
    <property type="match status" value="1"/>
</dbReference>
<comment type="subcellular location">
    <subcellularLocation>
        <location evidence="1">Cell membrane</location>
        <topology evidence="1">Multi-pass membrane protein</topology>
    </subcellularLocation>
</comment>
<feature type="transmembrane region" description="Helical" evidence="6">
    <location>
        <begin position="15"/>
        <end position="39"/>
    </location>
</feature>
<evidence type="ECO:0000256" key="2">
    <source>
        <dbReference type="ARBA" id="ARBA00022475"/>
    </source>
</evidence>